<dbReference type="InterPro" id="IPR001969">
    <property type="entry name" value="Aspartic_peptidase_AS"/>
</dbReference>
<sequence>MVSVQMTMNDGSNFIEGAGAALEHASFSHLSVFEWEALHRHAAVSGEGVIKTSWRVSSPTKNKTDIVKLDVSCYSGDGAARLQLNRWFCEIDIAIEDRQLSTEFARTRFLLSKLTKKAKEWALDKLVVVASCFSTMKSLKDDLRLAIEPLQDERVQRSAFLSLKQGQMSMLEHIQRTRHFVSCITTNPVDMVTQVHVFISGMNAGYQRFYFTRKTPARSRKRLRQRCEKTTACPPPRHSLSSDLLPRNLSRWRSTPSKIIVVVGVIARRRRPLIRLRFPVAVHVLFDASAAANSDNGARCPLRALLDSGATNSFVRAENSSVLLADI</sequence>
<gene>
    <name evidence="1" type="ORF">P3T76_001858</name>
</gene>
<evidence type="ECO:0000313" key="2">
    <source>
        <dbReference type="Proteomes" id="UP001259832"/>
    </source>
</evidence>
<accession>A0AAD9GXF7</accession>
<dbReference type="GO" id="GO:0006508">
    <property type="term" value="P:proteolysis"/>
    <property type="evidence" value="ECO:0007669"/>
    <property type="project" value="InterPro"/>
</dbReference>
<dbReference type="PROSITE" id="PS00141">
    <property type="entry name" value="ASP_PROTEASE"/>
    <property type="match status" value="1"/>
</dbReference>
<proteinExistence type="predicted"/>
<dbReference type="EMBL" id="JASMQC010000003">
    <property type="protein sequence ID" value="KAK1946305.1"/>
    <property type="molecule type" value="Genomic_DNA"/>
</dbReference>
<reference evidence="1" key="1">
    <citation type="submission" date="2023-08" db="EMBL/GenBank/DDBJ databases">
        <title>Reference Genome Resource for the Citrus Pathogen Phytophthora citrophthora.</title>
        <authorList>
            <person name="Moller H."/>
            <person name="Coetzee B."/>
            <person name="Rose L.J."/>
            <person name="Van Niekerk J.M."/>
        </authorList>
    </citation>
    <scope>NUCLEOTIDE SEQUENCE</scope>
    <source>
        <strain evidence="1">STE-U-9442</strain>
    </source>
</reference>
<protein>
    <submittedName>
        <fullName evidence="1">Uncharacterized protein</fullName>
    </submittedName>
</protein>
<dbReference type="GO" id="GO:0004190">
    <property type="term" value="F:aspartic-type endopeptidase activity"/>
    <property type="evidence" value="ECO:0007669"/>
    <property type="project" value="InterPro"/>
</dbReference>
<dbReference type="Proteomes" id="UP001259832">
    <property type="component" value="Unassembled WGS sequence"/>
</dbReference>
<keyword evidence="2" id="KW-1185">Reference proteome</keyword>
<name>A0AAD9GXF7_9STRA</name>
<organism evidence="1 2">
    <name type="scientific">Phytophthora citrophthora</name>
    <dbReference type="NCBI Taxonomy" id="4793"/>
    <lineage>
        <taxon>Eukaryota</taxon>
        <taxon>Sar</taxon>
        <taxon>Stramenopiles</taxon>
        <taxon>Oomycota</taxon>
        <taxon>Peronosporomycetes</taxon>
        <taxon>Peronosporales</taxon>
        <taxon>Peronosporaceae</taxon>
        <taxon>Phytophthora</taxon>
    </lineage>
</organism>
<comment type="caution">
    <text evidence="1">The sequence shown here is derived from an EMBL/GenBank/DDBJ whole genome shotgun (WGS) entry which is preliminary data.</text>
</comment>
<evidence type="ECO:0000313" key="1">
    <source>
        <dbReference type="EMBL" id="KAK1946305.1"/>
    </source>
</evidence>
<dbReference type="AlphaFoldDB" id="A0AAD9GXF7"/>